<proteinExistence type="inferred from homology"/>
<dbReference type="OrthoDB" id="9806926at2"/>
<dbReference type="InterPro" id="IPR001463">
    <property type="entry name" value="Na/Ala_symport"/>
</dbReference>
<evidence type="ECO:0000256" key="8">
    <source>
        <dbReference type="RuleBase" id="RU363064"/>
    </source>
</evidence>
<dbReference type="PANTHER" id="PTHR30330:SF1">
    <property type="entry name" value="AMINO-ACID CARRIER PROTEIN ALST"/>
    <property type="match status" value="1"/>
</dbReference>
<dbReference type="Gene3D" id="1.20.1740.10">
    <property type="entry name" value="Amino acid/polyamine transporter I"/>
    <property type="match status" value="1"/>
</dbReference>
<organism evidence="10 11">
    <name type="scientific">Actinomyces howellii</name>
    <dbReference type="NCBI Taxonomy" id="52771"/>
    <lineage>
        <taxon>Bacteria</taxon>
        <taxon>Bacillati</taxon>
        <taxon>Actinomycetota</taxon>
        <taxon>Actinomycetes</taxon>
        <taxon>Actinomycetales</taxon>
        <taxon>Actinomycetaceae</taxon>
        <taxon>Actinomyces</taxon>
    </lineage>
</organism>
<feature type="transmembrane region" description="Helical" evidence="8">
    <location>
        <begin position="209"/>
        <end position="228"/>
    </location>
</feature>
<evidence type="ECO:0000256" key="1">
    <source>
        <dbReference type="ARBA" id="ARBA00004651"/>
    </source>
</evidence>
<feature type="compositionally biased region" description="Basic and acidic residues" evidence="9">
    <location>
        <begin position="497"/>
        <end position="508"/>
    </location>
</feature>
<dbReference type="AlphaFoldDB" id="A0A448HDF1"/>
<keyword evidence="3 8" id="KW-0813">Transport</keyword>
<feature type="transmembrane region" description="Helical" evidence="8">
    <location>
        <begin position="303"/>
        <end position="324"/>
    </location>
</feature>
<comment type="similarity">
    <text evidence="2 8">Belongs to the alanine or glycine:cation symporter (AGCS) (TC 2.A.25) family.</text>
</comment>
<dbReference type="Proteomes" id="UP000266895">
    <property type="component" value="Chromosome"/>
</dbReference>
<dbReference type="PRINTS" id="PR00175">
    <property type="entry name" value="NAALASMPORT"/>
</dbReference>
<keyword evidence="11" id="KW-1185">Reference proteome</keyword>
<evidence type="ECO:0000256" key="6">
    <source>
        <dbReference type="ARBA" id="ARBA00022989"/>
    </source>
</evidence>
<reference evidence="10 11" key="1">
    <citation type="submission" date="2018-12" db="EMBL/GenBank/DDBJ databases">
        <authorList>
            <consortium name="Pathogen Informatics"/>
        </authorList>
    </citation>
    <scope>NUCLEOTIDE SEQUENCE [LARGE SCALE GENOMIC DNA]</scope>
    <source>
        <strain evidence="10 11">NCTC11636</strain>
    </source>
</reference>
<feature type="transmembrane region" description="Helical" evidence="8">
    <location>
        <begin position="364"/>
        <end position="385"/>
    </location>
</feature>
<feature type="transmembrane region" description="Helical" evidence="8">
    <location>
        <begin position="64"/>
        <end position="90"/>
    </location>
</feature>
<comment type="subcellular location">
    <subcellularLocation>
        <location evidence="1 8">Cell membrane</location>
        <topology evidence="1 8">Multi-pass membrane protein</topology>
    </subcellularLocation>
</comment>
<feature type="transmembrane region" description="Helical" evidence="8">
    <location>
        <begin position="14"/>
        <end position="33"/>
    </location>
</feature>
<feature type="transmembrane region" description="Helical" evidence="8">
    <location>
        <begin position="240"/>
        <end position="263"/>
    </location>
</feature>
<feature type="transmembrane region" description="Helical" evidence="8">
    <location>
        <begin position="423"/>
        <end position="443"/>
    </location>
</feature>
<name>A0A448HDF1_9ACTO</name>
<feature type="transmembrane region" description="Helical" evidence="8">
    <location>
        <begin position="140"/>
        <end position="159"/>
    </location>
</feature>
<dbReference type="NCBIfam" id="TIGR00835">
    <property type="entry name" value="agcS"/>
    <property type="match status" value="1"/>
</dbReference>
<evidence type="ECO:0000256" key="3">
    <source>
        <dbReference type="ARBA" id="ARBA00022448"/>
    </source>
</evidence>
<sequence length="508" mass="51863">MTAVNEVLKAVSDWLFGSLLIWLLLGAGLWCTVRTRAVQVRHAGAVLSSVLGSRRGAGGGVSSFQAFAIGLACRVGTGNIVGVALALVLGGPGAVFWMWVVALVGMSTAFAEATLGQLFKVSRGDGTFRGGPAYYISRGLRAPVLGAVFAVVFMLANGLAMPMVQANAMTEALQASADLTPWLGAALVALLVAPVLLGGLRSIARVTEWMAPIMAGVYLLLVAVIIVLHPVQAVEALEDIVAGAFGLRAGLAGVAGGVTAAMLNGVRRGLFSNEAGLGGAACAAGSATVAHPVQQGLIQAFGVFLDTIGVCTATALAILIAGAADPGVYTAGVTGAEDPDVAGTLTQTAVTSTLGSWTAWPMTVLILVLAYSTILGAFSYAEVCLDYLTRRPWANTALRVAGVACTLVGGGMALSTVWTLADIMLGVGAVLNLIALVALTGWVRGALADWEEQRAALAAGEGAPGQPRFVAEGNPHLPGALDPDSWPGRWTPTPGRTDPRHHTETQPS</sequence>
<dbReference type="PROSITE" id="PS00873">
    <property type="entry name" value="NA_ALANINE_SYMP"/>
    <property type="match status" value="1"/>
</dbReference>
<keyword evidence="5 8" id="KW-0812">Transmembrane</keyword>
<feature type="transmembrane region" description="Helical" evidence="8">
    <location>
        <begin position="397"/>
        <end position="417"/>
    </location>
</feature>
<feature type="transmembrane region" description="Helical" evidence="8">
    <location>
        <begin position="179"/>
        <end position="197"/>
    </location>
</feature>
<evidence type="ECO:0000256" key="7">
    <source>
        <dbReference type="ARBA" id="ARBA00023136"/>
    </source>
</evidence>
<keyword evidence="4 8" id="KW-1003">Cell membrane</keyword>
<dbReference type="GO" id="GO:0005886">
    <property type="term" value="C:plasma membrane"/>
    <property type="evidence" value="ECO:0007669"/>
    <property type="project" value="UniProtKB-SubCell"/>
</dbReference>
<dbReference type="EMBL" id="LR134350">
    <property type="protein sequence ID" value="VEG25442.1"/>
    <property type="molecule type" value="Genomic_DNA"/>
</dbReference>
<evidence type="ECO:0000256" key="9">
    <source>
        <dbReference type="SAM" id="MobiDB-lite"/>
    </source>
</evidence>
<dbReference type="KEGG" id="ahw:NCTC11636_00036"/>
<keyword evidence="7 8" id="KW-0472">Membrane</keyword>
<evidence type="ECO:0000256" key="4">
    <source>
        <dbReference type="ARBA" id="ARBA00022475"/>
    </source>
</evidence>
<dbReference type="PANTHER" id="PTHR30330">
    <property type="entry name" value="AGSS FAMILY TRANSPORTER, SODIUM-ALANINE"/>
    <property type="match status" value="1"/>
</dbReference>
<dbReference type="Pfam" id="PF01235">
    <property type="entry name" value="Na_Ala_symp"/>
    <property type="match status" value="1"/>
</dbReference>
<feature type="region of interest" description="Disordered" evidence="9">
    <location>
        <begin position="461"/>
        <end position="508"/>
    </location>
</feature>
<evidence type="ECO:0000256" key="5">
    <source>
        <dbReference type="ARBA" id="ARBA00022692"/>
    </source>
</evidence>
<evidence type="ECO:0000313" key="10">
    <source>
        <dbReference type="EMBL" id="VEG25442.1"/>
    </source>
</evidence>
<gene>
    <name evidence="10" type="ORF">NCTC11636_00036</name>
</gene>
<evidence type="ECO:0000256" key="2">
    <source>
        <dbReference type="ARBA" id="ARBA00009261"/>
    </source>
</evidence>
<protein>
    <submittedName>
        <fullName evidence="10">Na+/alanine symporter</fullName>
    </submittedName>
</protein>
<accession>A0A448HDF1</accession>
<keyword evidence="8" id="KW-0769">Symport</keyword>
<keyword evidence="6 8" id="KW-1133">Transmembrane helix</keyword>
<evidence type="ECO:0000313" key="11">
    <source>
        <dbReference type="Proteomes" id="UP000266895"/>
    </source>
</evidence>
<dbReference type="GO" id="GO:0005283">
    <property type="term" value="F:amino acid:sodium symporter activity"/>
    <property type="evidence" value="ECO:0007669"/>
    <property type="project" value="InterPro"/>
</dbReference>
<dbReference type="RefSeq" id="WP_126381027.1">
    <property type="nucleotide sequence ID" value="NZ_LR134350.1"/>
</dbReference>